<comment type="caution">
    <text evidence="6">Lacks conserved residue(s) required for the propagation of feature annotation.</text>
</comment>
<dbReference type="Gene3D" id="3.40.50.150">
    <property type="entry name" value="Vaccinia Virus protein VP39"/>
    <property type="match status" value="1"/>
</dbReference>
<evidence type="ECO:0000256" key="5">
    <source>
        <dbReference type="ARBA" id="ARBA00022691"/>
    </source>
</evidence>
<protein>
    <recommendedName>
        <fullName evidence="6">Ribosomal RNA small subunit methyltransferase G</fullName>
        <ecNumber evidence="6">2.1.1.170</ecNumber>
    </recommendedName>
    <alternativeName>
        <fullName evidence="6">16S rRNA 7-methylguanosine methyltransferase</fullName>
        <shortName evidence="6">16S rRNA m7G methyltransferase</shortName>
    </alternativeName>
</protein>
<gene>
    <name evidence="6 7" type="primary">rsmG</name>
    <name evidence="8" type="ORF">CC99x_012550</name>
    <name evidence="7" type="ORF">CC99x_01294</name>
</gene>
<proteinExistence type="inferred from homology"/>
<evidence type="ECO:0000256" key="1">
    <source>
        <dbReference type="ARBA" id="ARBA00022490"/>
    </source>
</evidence>
<dbReference type="EMBL" id="LKHV02000001">
    <property type="protein sequence ID" value="MCS5709728.1"/>
    <property type="molecule type" value="Genomic_DNA"/>
</dbReference>
<dbReference type="PANTHER" id="PTHR31760:SF0">
    <property type="entry name" value="S-ADENOSYL-L-METHIONINE-DEPENDENT METHYLTRANSFERASES SUPERFAMILY PROTEIN"/>
    <property type="match status" value="1"/>
</dbReference>
<keyword evidence="2 6" id="KW-0698">rRNA processing</keyword>
<sequence length="213" mass="24114">MKLTDNVTIENILYEIQNLGVSITHQQAEKLFSYFELLDKWNQKHNLTRIKKRDLLRWHLLDAVSVMPYCVGERILDVGTGAGIPGIILGILLSNKKIVLIDNQSKKCIFLKYVINVLALDNVECIHQSVQNYHPEYKFNTIVSRAFAQLAKFVQLCNHLLVSDGRFVAMKGDISEEELTNIPEGFVLQEKAPLSVPGMSNRYAVVVVPKCTS</sequence>
<dbReference type="AlphaFoldDB" id="A0A0Q9YE95"/>
<dbReference type="InterPro" id="IPR029063">
    <property type="entry name" value="SAM-dependent_MTases_sf"/>
</dbReference>
<dbReference type="InterPro" id="IPR003682">
    <property type="entry name" value="rRNA_ssu_MeTfrase_G"/>
</dbReference>
<dbReference type="PANTHER" id="PTHR31760">
    <property type="entry name" value="S-ADENOSYL-L-METHIONINE-DEPENDENT METHYLTRANSFERASES SUPERFAMILY PROTEIN"/>
    <property type="match status" value="1"/>
</dbReference>
<dbReference type="RefSeq" id="WP_057624399.1">
    <property type="nucleotide sequence ID" value="NZ_LKHV02000001.1"/>
</dbReference>
<dbReference type="Pfam" id="PF02527">
    <property type="entry name" value="GidB"/>
    <property type="match status" value="1"/>
</dbReference>
<dbReference type="Proteomes" id="UP000051494">
    <property type="component" value="Unassembled WGS sequence"/>
</dbReference>
<keyword evidence="5 6" id="KW-0949">S-adenosyl-L-methionine</keyword>
<accession>A0A0Q9YE95</accession>
<keyword evidence="3 6" id="KW-0489">Methyltransferase</keyword>
<comment type="function">
    <text evidence="6">Specifically methylates the N7 position of guanine in position 527 of 16S rRNA.</text>
</comment>
<name>A0A0Q9YE95_9GAMM</name>
<keyword evidence="9" id="KW-1185">Reference proteome</keyword>
<feature type="binding site" evidence="6">
    <location>
        <position position="79"/>
    </location>
    <ligand>
        <name>S-adenosyl-L-methionine</name>
        <dbReference type="ChEBI" id="CHEBI:59789"/>
    </ligand>
</feature>
<reference evidence="7" key="1">
    <citation type="submission" date="2015-09" db="EMBL/GenBank/DDBJ databases">
        <title>Draft Genome Sequences of Two Novel Amoeba-resistant Intranuclear Bacteria, Candidatus Berkiella cookevillensis and Candidatus Berkiella aquae.</title>
        <authorList>
            <person name="Mehari Y.T."/>
            <person name="Arivett B.A."/>
            <person name="Farone A.L."/>
            <person name="Gunderson J.H."/>
            <person name="Farone M.B."/>
        </authorList>
    </citation>
    <scope>NUCLEOTIDE SEQUENCE [LARGE SCALE GENOMIC DNA]</scope>
    <source>
        <strain evidence="7">CC99</strain>
    </source>
</reference>
<feature type="binding site" evidence="6">
    <location>
        <begin position="130"/>
        <end position="131"/>
    </location>
    <ligand>
        <name>S-adenosyl-L-methionine</name>
        <dbReference type="ChEBI" id="CHEBI:59789"/>
    </ligand>
</feature>
<comment type="catalytic activity">
    <reaction evidence="6">
        <text>guanosine(527) in 16S rRNA + S-adenosyl-L-methionine = N(7)-methylguanosine(527) in 16S rRNA + S-adenosyl-L-homocysteine</text>
        <dbReference type="Rhea" id="RHEA:42732"/>
        <dbReference type="Rhea" id="RHEA-COMP:10209"/>
        <dbReference type="Rhea" id="RHEA-COMP:10210"/>
        <dbReference type="ChEBI" id="CHEBI:57856"/>
        <dbReference type="ChEBI" id="CHEBI:59789"/>
        <dbReference type="ChEBI" id="CHEBI:74269"/>
        <dbReference type="ChEBI" id="CHEBI:74480"/>
        <dbReference type="EC" id="2.1.1.170"/>
    </reaction>
</comment>
<comment type="subcellular location">
    <subcellularLocation>
        <location evidence="6">Cytoplasm</location>
    </subcellularLocation>
</comment>
<reference evidence="8" key="2">
    <citation type="journal article" date="2016" name="Genome Announc.">
        <title>Draft Genome Sequences of Two Novel Amoeba-Resistant Intranuclear Bacteria, 'Candidatus Berkiella cookevillensis' and 'Candidatus Berkiella aquae'.</title>
        <authorList>
            <person name="Mehari Y.T."/>
            <person name="Arivett B.A."/>
            <person name="Farone A.L."/>
            <person name="Gunderson J.H."/>
            <person name="Farone M.B."/>
        </authorList>
    </citation>
    <scope>NUCLEOTIDE SEQUENCE</scope>
    <source>
        <strain evidence="8">CC99</strain>
    </source>
</reference>
<evidence type="ECO:0000313" key="7">
    <source>
        <dbReference type="EMBL" id="KRG18813.1"/>
    </source>
</evidence>
<dbReference type="HAMAP" id="MF_00074">
    <property type="entry name" value="16SrRNA_methyltr_G"/>
    <property type="match status" value="1"/>
</dbReference>
<evidence type="ECO:0000313" key="9">
    <source>
        <dbReference type="Proteomes" id="UP000051494"/>
    </source>
</evidence>
<dbReference type="NCBIfam" id="TIGR00138">
    <property type="entry name" value="rsmG_gidB"/>
    <property type="match status" value="1"/>
</dbReference>
<dbReference type="GO" id="GO:0070043">
    <property type="term" value="F:rRNA (guanine-N7-)-methyltransferase activity"/>
    <property type="evidence" value="ECO:0007669"/>
    <property type="project" value="UniProtKB-UniRule"/>
</dbReference>
<evidence type="ECO:0000256" key="2">
    <source>
        <dbReference type="ARBA" id="ARBA00022552"/>
    </source>
</evidence>
<reference evidence="8" key="3">
    <citation type="submission" date="2021-06" db="EMBL/GenBank/DDBJ databases">
        <title>Genomic Description and Analysis of Intracellular Bacteria, Candidatus Berkiella cookevillensis and Candidatus Berkiella aquae.</title>
        <authorList>
            <person name="Kidane D.T."/>
            <person name="Mehari Y.T."/>
            <person name="Rice F.C."/>
            <person name="Arivett B.A."/>
            <person name="Farone A.L."/>
            <person name="Berk S.G."/>
            <person name="Farone M.B."/>
        </authorList>
    </citation>
    <scope>NUCLEOTIDE SEQUENCE</scope>
    <source>
        <strain evidence="8">CC99</strain>
    </source>
</reference>
<dbReference type="GO" id="GO:0005829">
    <property type="term" value="C:cytosol"/>
    <property type="evidence" value="ECO:0007669"/>
    <property type="project" value="TreeGrafter"/>
</dbReference>
<evidence type="ECO:0000256" key="6">
    <source>
        <dbReference type="HAMAP-Rule" id="MF_00074"/>
    </source>
</evidence>
<evidence type="ECO:0000256" key="3">
    <source>
        <dbReference type="ARBA" id="ARBA00022603"/>
    </source>
</evidence>
<evidence type="ECO:0000256" key="4">
    <source>
        <dbReference type="ARBA" id="ARBA00022679"/>
    </source>
</evidence>
<comment type="similarity">
    <text evidence="6">Belongs to the methyltransferase superfamily. RNA methyltransferase RsmG family.</text>
</comment>
<dbReference type="EMBL" id="LKHV01000005">
    <property type="protein sequence ID" value="KRG18813.1"/>
    <property type="molecule type" value="Genomic_DNA"/>
</dbReference>
<keyword evidence="1 6" id="KW-0963">Cytoplasm</keyword>
<evidence type="ECO:0000313" key="8">
    <source>
        <dbReference type="EMBL" id="MCS5709728.1"/>
    </source>
</evidence>
<dbReference type="PIRSF" id="PIRSF003078">
    <property type="entry name" value="GidB"/>
    <property type="match status" value="1"/>
</dbReference>
<dbReference type="EC" id="2.1.1.170" evidence="6"/>
<feature type="binding site" evidence="6">
    <location>
        <position position="145"/>
    </location>
    <ligand>
        <name>S-adenosyl-L-methionine</name>
        <dbReference type="ChEBI" id="CHEBI:59789"/>
    </ligand>
</feature>
<organism evidence="7">
    <name type="scientific">Candidatus Berkiella cookevillensis</name>
    <dbReference type="NCBI Taxonomy" id="437022"/>
    <lineage>
        <taxon>Bacteria</taxon>
        <taxon>Pseudomonadati</taxon>
        <taxon>Pseudomonadota</taxon>
        <taxon>Gammaproteobacteria</taxon>
        <taxon>Candidatus Berkiellales</taxon>
        <taxon>Candidatus Berkiellaceae</taxon>
        <taxon>Candidatus Berkiella</taxon>
    </lineage>
</organism>
<keyword evidence="4 6" id="KW-0808">Transferase</keyword>
<dbReference type="STRING" id="437022.CC99x_01294"/>
<dbReference type="OrthoDB" id="9808773at2"/>
<dbReference type="SUPFAM" id="SSF53335">
    <property type="entry name" value="S-adenosyl-L-methionine-dependent methyltransferases"/>
    <property type="match status" value="1"/>
</dbReference>
<comment type="caution">
    <text evidence="7">The sequence shown here is derived from an EMBL/GenBank/DDBJ whole genome shotgun (WGS) entry which is preliminary data.</text>
</comment>